<reference evidence="2" key="1">
    <citation type="submission" date="2022-11" db="UniProtKB">
        <authorList>
            <consortium name="WormBaseParasite"/>
        </authorList>
    </citation>
    <scope>IDENTIFICATION</scope>
</reference>
<organism evidence="1 2">
    <name type="scientific">Acrobeloides nanus</name>
    <dbReference type="NCBI Taxonomy" id="290746"/>
    <lineage>
        <taxon>Eukaryota</taxon>
        <taxon>Metazoa</taxon>
        <taxon>Ecdysozoa</taxon>
        <taxon>Nematoda</taxon>
        <taxon>Chromadorea</taxon>
        <taxon>Rhabditida</taxon>
        <taxon>Tylenchina</taxon>
        <taxon>Cephalobomorpha</taxon>
        <taxon>Cephaloboidea</taxon>
        <taxon>Cephalobidae</taxon>
        <taxon>Acrobeloides</taxon>
    </lineage>
</organism>
<name>A0A914C4I8_9BILA</name>
<accession>A0A914C4I8</accession>
<keyword evidence="1" id="KW-1185">Reference proteome</keyword>
<protein>
    <submittedName>
        <fullName evidence="2">ShKT domain-containing protein</fullName>
    </submittedName>
</protein>
<dbReference type="AlphaFoldDB" id="A0A914C4I8"/>
<evidence type="ECO:0000313" key="2">
    <source>
        <dbReference type="WBParaSite" id="ACRNAN_Path_281.g1053.t1"/>
    </source>
</evidence>
<sequence length="226" mass="24802">MLLEGPNWRKDPFIRPKLVEVGEKQEEEKNVQVPNVGEVQEVEKVEPEEEFEQIPVVPKVPQVANIVPEVSIEDTDSVIDEQPVGLDLPDLSLPDSINGLTLPPLFPDSGNTSSPGGGPFAGQLRCQDPDSHEFIPTALACQDSRGHLLCSQIFSPPDPKSGTRDPKCNQKGFEDIATTCRKTCGICCEDINYSCEDDTSGIIDCSKQVDKCNSPKWFNALSRYCA</sequence>
<evidence type="ECO:0000313" key="1">
    <source>
        <dbReference type="Proteomes" id="UP000887540"/>
    </source>
</evidence>
<proteinExistence type="predicted"/>
<dbReference type="Proteomes" id="UP000887540">
    <property type="component" value="Unplaced"/>
</dbReference>
<dbReference type="WBParaSite" id="ACRNAN_Path_281.g1053.t1">
    <property type="protein sequence ID" value="ACRNAN_Path_281.g1053.t1"/>
    <property type="gene ID" value="ACRNAN_Path_281.g1053"/>
</dbReference>